<dbReference type="OrthoDB" id="977972at2"/>
<evidence type="ECO:0000256" key="1">
    <source>
        <dbReference type="ARBA" id="ARBA00022737"/>
    </source>
</evidence>
<name>A0A2G1VTQ3_9FLAO</name>
<sequence>MTGVLRTQLIFLFLFGYALAKAQCLQGNCENGFGEYKTESEAYSGFFKDGKFNGSGILQSAHGVYWGAFKDGIKHGFGISRNGKEYQAAHWVNGKITDYELHVFENRDFQLAHYNPHGSFKGILVFPSMPLNADGSGCKIGDCKNGWSQRIFPDKGYAIISKMSENQFSEIMVLQEDNGNVGFLSYRPDDTGHRMAVILNANNWYTGMFNNSSAKDGAGAEYENGQLKQAGIYANGKLQEVILKNRAIAL</sequence>
<evidence type="ECO:0000256" key="2">
    <source>
        <dbReference type="SAM" id="SignalP"/>
    </source>
</evidence>
<evidence type="ECO:0000313" key="3">
    <source>
        <dbReference type="EMBL" id="PHQ30167.1"/>
    </source>
</evidence>
<dbReference type="RefSeq" id="WP_099645002.1">
    <property type="nucleotide sequence ID" value="NZ_KZ319288.1"/>
</dbReference>
<keyword evidence="4" id="KW-1185">Reference proteome</keyword>
<dbReference type="InterPro" id="IPR003409">
    <property type="entry name" value="MORN"/>
</dbReference>
<dbReference type="Gene3D" id="2.20.110.10">
    <property type="entry name" value="Histone H3 K4-specific methyltransferase SET7/9 N-terminal domain"/>
    <property type="match status" value="1"/>
</dbReference>
<dbReference type="SUPFAM" id="SSF82185">
    <property type="entry name" value="Histone H3 K4-specific methyltransferase SET7/9 N-terminal domain"/>
    <property type="match status" value="1"/>
</dbReference>
<proteinExistence type="predicted"/>
<reference evidence="3 4" key="1">
    <citation type="submission" date="2017-08" db="EMBL/GenBank/DDBJ databases">
        <title>The whole genome shortgun sequences of strain Leeuwenhoekiella nanhaiensis G18 from the South China Sea.</title>
        <authorList>
            <person name="Liu Q."/>
        </authorList>
    </citation>
    <scope>NUCLEOTIDE SEQUENCE [LARGE SCALE GENOMIC DNA]</scope>
    <source>
        <strain evidence="3 4">G18</strain>
    </source>
</reference>
<dbReference type="Pfam" id="PF02493">
    <property type="entry name" value="MORN"/>
    <property type="match status" value="2"/>
</dbReference>
<dbReference type="AlphaFoldDB" id="A0A2G1VTQ3"/>
<feature type="signal peptide" evidence="2">
    <location>
        <begin position="1"/>
        <end position="20"/>
    </location>
</feature>
<evidence type="ECO:0000313" key="4">
    <source>
        <dbReference type="Proteomes" id="UP000229433"/>
    </source>
</evidence>
<comment type="caution">
    <text evidence="3">The sequence shown here is derived from an EMBL/GenBank/DDBJ whole genome shotgun (WGS) entry which is preliminary data.</text>
</comment>
<dbReference type="Proteomes" id="UP000229433">
    <property type="component" value="Unassembled WGS sequence"/>
</dbReference>
<dbReference type="EMBL" id="NQXA01000002">
    <property type="protein sequence ID" value="PHQ30167.1"/>
    <property type="molecule type" value="Genomic_DNA"/>
</dbReference>
<organism evidence="3 4">
    <name type="scientific">Leeuwenhoekiella nanhaiensis</name>
    <dbReference type="NCBI Taxonomy" id="1655491"/>
    <lineage>
        <taxon>Bacteria</taxon>
        <taxon>Pseudomonadati</taxon>
        <taxon>Bacteroidota</taxon>
        <taxon>Flavobacteriia</taxon>
        <taxon>Flavobacteriales</taxon>
        <taxon>Flavobacteriaceae</taxon>
        <taxon>Leeuwenhoekiella</taxon>
    </lineage>
</organism>
<feature type="chain" id="PRO_5013827591" evidence="2">
    <location>
        <begin position="21"/>
        <end position="250"/>
    </location>
</feature>
<gene>
    <name evidence="3" type="ORF">CJ305_04175</name>
</gene>
<accession>A0A2G1VTQ3</accession>
<keyword evidence="1" id="KW-0677">Repeat</keyword>
<keyword evidence="2" id="KW-0732">Signal</keyword>
<protein>
    <submittedName>
        <fullName evidence="3">Uncharacterized protein</fullName>
    </submittedName>
</protein>